<sequence length="146" mass="15509">MATVSPPWNYTLHLPHDPRAPGIARGTLRLILAAHEMPDLVPTAELLAAELLANSHCHTQGPYALRLRSAEPGRLRVAVWDTDPRVPPGFSNADASAISPDAEHGRGLPLVRACADAWGASVLRELGASKGGKLLWAECGGGARTW</sequence>
<dbReference type="Pfam" id="PF13581">
    <property type="entry name" value="HATPase_c_2"/>
    <property type="match status" value="1"/>
</dbReference>
<dbReference type="CDD" id="cd16936">
    <property type="entry name" value="HATPase_RsbW-like"/>
    <property type="match status" value="1"/>
</dbReference>
<evidence type="ECO:0000313" key="4">
    <source>
        <dbReference type="Proteomes" id="UP000317881"/>
    </source>
</evidence>
<dbReference type="SUPFAM" id="SSF55874">
    <property type="entry name" value="ATPase domain of HSP90 chaperone/DNA topoisomerase II/histidine kinase"/>
    <property type="match status" value="1"/>
</dbReference>
<evidence type="ECO:0000256" key="1">
    <source>
        <dbReference type="ARBA" id="ARBA00022527"/>
    </source>
</evidence>
<dbReference type="Gene3D" id="3.30.565.10">
    <property type="entry name" value="Histidine kinase-like ATPase, C-terminal domain"/>
    <property type="match status" value="1"/>
</dbReference>
<gene>
    <name evidence="3" type="ORF">SSP24_42090</name>
</gene>
<feature type="domain" description="Histidine kinase/HSP90-like ATPase" evidence="2">
    <location>
        <begin position="40"/>
        <end position="118"/>
    </location>
</feature>
<dbReference type="InterPro" id="IPR036890">
    <property type="entry name" value="HATPase_C_sf"/>
</dbReference>
<proteinExistence type="predicted"/>
<dbReference type="PANTHER" id="PTHR35526">
    <property type="entry name" value="ANTI-SIGMA-F FACTOR RSBW-RELATED"/>
    <property type="match status" value="1"/>
</dbReference>
<name>A0A4Y3VI02_9ACTN</name>
<dbReference type="OrthoDB" id="3214274at2"/>
<organism evidence="3 4">
    <name type="scientific">Streptomyces spinoverrucosus</name>
    <dbReference type="NCBI Taxonomy" id="284043"/>
    <lineage>
        <taxon>Bacteria</taxon>
        <taxon>Bacillati</taxon>
        <taxon>Actinomycetota</taxon>
        <taxon>Actinomycetes</taxon>
        <taxon>Kitasatosporales</taxon>
        <taxon>Streptomycetaceae</taxon>
        <taxon>Streptomyces</taxon>
    </lineage>
</organism>
<keyword evidence="1" id="KW-0808">Transferase</keyword>
<dbReference type="InterPro" id="IPR050267">
    <property type="entry name" value="Anti-sigma-factor_SerPK"/>
</dbReference>
<dbReference type="AlphaFoldDB" id="A0A4Y3VI02"/>
<dbReference type="RefSeq" id="WP_141311189.1">
    <property type="nucleotide sequence ID" value="NZ_BJND01000028.1"/>
</dbReference>
<keyword evidence="1" id="KW-0723">Serine/threonine-protein kinase</keyword>
<dbReference type="InterPro" id="IPR003594">
    <property type="entry name" value="HATPase_dom"/>
</dbReference>
<evidence type="ECO:0000313" key="3">
    <source>
        <dbReference type="EMBL" id="GEC06554.1"/>
    </source>
</evidence>
<keyword evidence="4" id="KW-1185">Reference proteome</keyword>
<evidence type="ECO:0000259" key="2">
    <source>
        <dbReference type="Pfam" id="PF13581"/>
    </source>
</evidence>
<comment type="caution">
    <text evidence="3">The sequence shown here is derived from an EMBL/GenBank/DDBJ whole genome shotgun (WGS) entry which is preliminary data.</text>
</comment>
<dbReference type="EMBL" id="BJND01000028">
    <property type="protein sequence ID" value="GEC06554.1"/>
    <property type="molecule type" value="Genomic_DNA"/>
</dbReference>
<reference evidence="3 4" key="1">
    <citation type="submission" date="2019-06" db="EMBL/GenBank/DDBJ databases">
        <title>Whole genome shotgun sequence of Streptomyces spinoverrucosus NBRC 14228.</title>
        <authorList>
            <person name="Hosoyama A."/>
            <person name="Uohara A."/>
            <person name="Ohji S."/>
            <person name="Ichikawa N."/>
        </authorList>
    </citation>
    <scope>NUCLEOTIDE SEQUENCE [LARGE SCALE GENOMIC DNA]</scope>
    <source>
        <strain evidence="3 4">NBRC 14228</strain>
    </source>
</reference>
<accession>A0A4Y3VI02</accession>
<keyword evidence="1" id="KW-0418">Kinase</keyword>
<dbReference type="Proteomes" id="UP000317881">
    <property type="component" value="Unassembled WGS sequence"/>
</dbReference>
<dbReference type="PANTHER" id="PTHR35526:SF3">
    <property type="entry name" value="ANTI-SIGMA-F FACTOR RSBW"/>
    <property type="match status" value="1"/>
</dbReference>
<protein>
    <submittedName>
        <fullName evidence="3">ATPase</fullName>
    </submittedName>
</protein>